<proteinExistence type="predicted"/>
<sequence length="908" mass="103008">MHRRLLVVAFLLMMIGFTAQAQQPDTTRPTAIDPELEALSSLKSPREYTIAGIEVTGTKYRDQALLLSISGLSVGDKVVIPGGDNISKAIMNLWKQNLFSDVQIYYTKVVERNLYIEINVTERPSLSSFAFKGVKKSEAEELEGKTGLVKGRVITENMKRTAIENIQKYYVEKGFQGAKIVIEEAADPAFANTQILTFRIAKGNKVRINQVSFYGNEMVNELKLKKKMKGTKETSRLTLYPSYDSSSYGARKPVSFSEYINDWGFLSPTKTANFLDPYFRFKLFSSAKFNQTKFEEDKDKVLEYYNSMGYRDAAIVSDTQYYSRKGNLNIDLKVDEGRQYYFGNIAWKGNTKYGDSILNVLLGIKKGDIYNLETLNKKLGKQMTPEGGDISGLYMDDGYLFFSVDPVETAVYNDTIDFEIRMREGPQATIKNINIAGNDKTKEHVIRRELRTVPGEKFSRADLIRSNREIANLGYFNQEKIDINPVPNPDDGTVDINYKVEEKSNDQLELSAGWGGNIGLTGTLGVTFNNFSIKNIFNKKTWDPLPSGDGQKLSLRLQSNGRQFRSYNFSFTEPWLGGKRRNSFSVSFYSTRFANAYNPFTGLYDRKAGDTSFLRTLGVSIALGKQLRWPDDYFTLVYSLNFTQYKLQNYPNLFPGLNNTTAHNLSLKLALSRSSIDQPIFPKSGSSFMASVQATPPYSLIDPGRVNSANPYELPEFHKWRFTGEWYVPIGKPMGADRSRQFVLKAAAKYGFMGRYNSKLDYSPFERFQVGDAGLTNNFGLLGYDIIAHRGYPVYDNSDPTVNPDKSSASQFFTIFNKYTLEMRYPFSTNPNSTIFGLAFFEAANGWYNYKDYNPFRLRRSAGVGMRFFLPMFGLLGFDYGVGFDRITPNGKLRDAARFTFMLGFEPE</sequence>
<evidence type="ECO:0000256" key="4">
    <source>
        <dbReference type="ARBA" id="ARBA00022729"/>
    </source>
</evidence>
<feature type="chain" id="PRO_5047054788" description="POTRA domain-containing protein" evidence="7">
    <location>
        <begin position="22"/>
        <end position="908"/>
    </location>
</feature>
<accession>A0ABR7M8K0</accession>
<dbReference type="PANTHER" id="PTHR12815:SF47">
    <property type="entry name" value="TRANSLOCATION AND ASSEMBLY MODULE SUBUNIT TAMA"/>
    <property type="match status" value="1"/>
</dbReference>
<keyword evidence="6" id="KW-0998">Cell outer membrane</keyword>
<keyword evidence="2" id="KW-1134">Transmembrane beta strand</keyword>
<keyword evidence="5" id="KW-0472">Membrane</keyword>
<dbReference type="InterPro" id="IPR034746">
    <property type="entry name" value="POTRA"/>
</dbReference>
<dbReference type="RefSeq" id="WP_187256478.1">
    <property type="nucleotide sequence ID" value="NZ_JBHULF010000014.1"/>
</dbReference>
<evidence type="ECO:0000259" key="8">
    <source>
        <dbReference type="PROSITE" id="PS51779"/>
    </source>
</evidence>
<reference evidence="9 10" key="1">
    <citation type="submission" date="2016-07" db="EMBL/GenBank/DDBJ databases">
        <title>Genome analysis of Flavihumibacter stibioxidans YS-17.</title>
        <authorList>
            <person name="Shi K."/>
            <person name="Han Y."/>
            <person name="Wang G."/>
        </authorList>
    </citation>
    <scope>NUCLEOTIDE SEQUENCE [LARGE SCALE GENOMIC DNA]</scope>
    <source>
        <strain evidence="9 10">YS-17</strain>
    </source>
</reference>
<dbReference type="PIRSF" id="PIRSF006076">
    <property type="entry name" value="OM_assembly_OMP85"/>
    <property type="match status" value="1"/>
</dbReference>
<feature type="signal peptide" evidence="7">
    <location>
        <begin position="1"/>
        <end position="21"/>
    </location>
</feature>
<keyword evidence="4 7" id="KW-0732">Signal</keyword>
<dbReference type="Proteomes" id="UP000765802">
    <property type="component" value="Unassembled WGS sequence"/>
</dbReference>
<gene>
    <name evidence="9" type="ORF">BC349_08960</name>
</gene>
<dbReference type="Gene3D" id="3.10.20.310">
    <property type="entry name" value="membrane protein fhac"/>
    <property type="match status" value="5"/>
</dbReference>
<evidence type="ECO:0000256" key="7">
    <source>
        <dbReference type="SAM" id="SignalP"/>
    </source>
</evidence>
<keyword evidence="3" id="KW-0812">Transmembrane</keyword>
<evidence type="ECO:0000256" key="3">
    <source>
        <dbReference type="ARBA" id="ARBA00022692"/>
    </source>
</evidence>
<evidence type="ECO:0000256" key="2">
    <source>
        <dbReference type="ARBA" id="ARBA00022452"/>
    </source>
</evidence>
<dbReference type="EMBL" id="MBUA01000012">
    <property type="protein sequence ID" value="MBC6491159.1"/>
    <property type="molecule type" value="Genomic_DNA"/>
</dbReference>
<dbReference type="InterPro" id="IPR023707">
    <property type="entry name" value="OM_assembly_BamA"/>
</dbReference>
<evidence type="ECO:0000313" key="10">
    <source>
        <dbReference type="Proteomes" id="UP000765802"/>
    </source>
</evidence>
<name>A0ABR7M8K0_9BACT</name>
<comment type="caution">
    <text evidence="9">The sequence shown here is derived from an EMBL/GenBank/DDBJ whole genome shotgun (WGS) entry which is preliminary data.</text>
</comment>
<dbReference type="InterPro" id="IPR039910">
    <property type="entry name" value="D15-like"/>
</dbReference>
<dbReference type="Gene3D" id="2.40.160.50">
    <property type="entry name" value="membrane protein fhac: a member of the omp85/tpsb transporter family"/>
    <property type="match status" value="1"/>
</dbReference>
<dbReference type="PROSITE" id="PS51779">
    <property type="entry name" value="POTRA"/>
    <property type="match status" value="1"/>
</dbReference>
<dbReference type="InterPro" id="IPR010827">
    <property type="entry name" value="BamA/TamA_POTRA"/>
</dbReference>
<evidence type="ECO:0000313" key="9">
    <source>
        <dbReference type="EMBL" id="MBC6491159.1"/>
    </source>
</evidence>
<evidence type="ECO:0000256" key="1">
    <source>
        <dbReference type="ARBA" id="ARBA00004370"/>
    </source>
</evidence>
<keyword evidence="10" id="KW-1185">Reference proteome</keyword>
<feature type="domain" description="POTRA" evidence="8">
    <location>
        <begin position="428"/>
        <end position="503"/>
    </location>
</feature>
<evidence type="ECO:0000256" key="6">
    <source>
        <dbReference type="ARBA" id="ARBA00023237"/>
    </source>
</evidence>
<organism evidence="9 10">
    <name type="scientific">Flavihumibacter stibioxidans</name>
    <dbReference type="NCBI Taxonomy" id="1834163"/>
    <lineage>
        <taxon>Bacteria</taxon>
        <taxon>Pseudomonadati</taxon>
        <taxon>Bacteroidota</taxon>
        <taxon>Chitinophagia</taxon>
        <taxon>Chitinophagales</taxon>
        <taxon>Chitinophagaceae</taxon>
        <taxon>Flavihumibacter</taxon>
    </lineage>
</organism>
<evidence type="ECO:0000256" key="5">
    <source>
        <dbReference type="ARBA" id="ARBA00023136"/>
    </source>
</evidence>
<dbReference type="Pfam" id="PF07244">
    <property type="entry name" value="POTRA"/>
    <property type="match status" value="4"/>
</dbReference>
<dbReference type="PANTHER" id="PTHR12815">
    <property type="entry name" value="SORTING AND ASSEMBLY MACHINERY SAMM50 PROTEIN FAMILY MEMBER"/>
    <property type="match status" value="1"/>
</dbReference>
<comment type="subcellular location">
    <subcellularLocation>
        <location evidence="1">Membrane</location>
    </subcellularLocation>
</comment>
<protein>
    <recommendedName>
        <fullName evidence="8">POTRA domain-containing protein</fullName>
    </recommendedName>
</protein>